<keyword evidence="4" id="KW-0418">Kinase</keyword>
<feature type="compositionally biased region" description="Pro residues" evidence="7">
    <location>
        <begin position="140"/>
        <end position="157"/>
    </location>
</feature>
<proteinExistence type="predicted"/>
<dbReference type="EMBL" id="BSYO01000013">
    <property type="protein sequence ID" value="GMH13732.1"/>
    <property type="molecule type" value="Genomic_DNA"/>
</dbReference>
<evidence type="ECO:0000256" key="3">
    <source>
        <dbReference type="ARBA" id="ARBA00022741"/>
    </source>
</evidence>
<dbReference type="PROSITE" id="PS00108">
    <property type="entry name" value="PROTEIN_KINASE_ST"/>
    <property type="match status" value="1"/>
</dbReference>
<dbReference type="GO" id="GO:0004674">
    <property type="term" value="F:protein serine/threonine kinase activity"/>
    <property type="evidence" value="ECO:0007669"/>
    <property type="project" value="UniProtKB-KW"/>
</dbReference>
<feature type="chain" id="PRO_5042067192" description="Protein kinase domain-containing protein" evidence="9">
    <location>
        <begin position="29"/>
        <end position="1369"/>
    </location>
</feature>
<dbReference type="Pfam" id="PF07714">
    <property type="entry name" value="PK_Tyr_Ser-Thr"/>
    <property type="match status" value="1"/>
</dbReference>
<gene>
    <name evidence="11" type="ORF">Nepgr_015573</name>
</gene>
<dbReference type="SUPFAM" id="SSF56112">
    <property type="entry name" value="Protein kinase-like (PK-like)"/>
    <property type="match status" value="1"/>
</dbReference>
<keyword evidence="5 6" id="KW-0067">ATP-binding</keyword>
<evidence type="ECO:0000313" key="11">
    <source>
        <dbReference type="EMBL" id="GMH13732.1"/>
    </source>
</evidence>
<keyword evidence="8" id="KW-1133">Transmembrane helix</keyword>
<feature type="compositionally biased region" description="Low complexity" evidence="7">
    <location>
        <begin position="218"/>
        <end position="232"/>
    </location>
</feature>
<dbReference type="InterPro" id="IPR000719">
    <property type="entry name" value="Prot_kinase_dom"/>
</dbReference>
<feature type="compositionally biased region" description="Pro residues" evidence="7">
    <location>
        <begin position="369"/>
        <end position="386"/>
    </location>
</feature>
<dbReference type="Proteomes" id="UP001279734">
    <property type="component" value="Unassembled WGS sequence"/>
</dbReference>
<feature type="compositionally biased region" description="Pro residues" evidence="7">
    <location>
        <begin position="255"/>
        <end position="276"/>
    </location>
</feature>
<dbReference type="InterPro" id="IPR001245">
    <property type="entry name" value="Ser-Thr/Tyr_kinase_cat_dom"/>
</dbReference>
<dbReference type="FunFam" id="3.30.200.20:FF:000146">
    <property type="entry name" value="receptor-like serine/threonine-protein kinase ALE2"/>
    <property type="match status" value="1"/>
</dbReference>
<feature type="compositionally biased region" description="Low complexity" evidence="7">
    <location>
        <begin position="593"/>
        <end position="603"/>
    </location>
</feature>
<feature type="compositionally biased region" description="Low complexity" evidence="7">
    <location>
        <begin position="245"/>
        <end position="254"/>
    </location>
</feature>
<keyword evidence="9" id="KW-0732">Signal</keyword>
<evidence type="ECO:0000256" key="2">
    <source>
        <dbReference type="ARBA" id="ARBA00022679"/>
    </source>
</evidence>
<dbReference type="InterPro" id="IPR011009">
    <property type="entry name" value="Kinase-like_dom_sf"/>
</dbReference>
<feature type="compositionally biased region" description="Polar residues" evidence="7">
    <location>
        <begin position="562"/>
        <end position="582"/>
    </location>
</feature>
<keyword evidence="8" id="KW-0472">Membrane</keyword>
<dbReference type="InterPro" id="IPR008271">
    <property type="entry name" value="Ser/Thr_kinase_AS"/>
</dbReference>
<evidence type="ECO:0000256" key="8">
    <source>
        <dbReference type="SAM" id="Phobius"/>
    </source>
</evidence>
<keyword evidence="3 6" id="KW-0547">Nucleotide-binding</keyword>
<evidence type="ECO:0000256" key="6">
    <source>
        <dbReference type="PROSITE-ProRule" id="PRU10141"/>
    </source>
</evidence>
<dbReference type="Gene3D" id="3.30.200.20">
    <property type="entry name" value="Phosphorylase Kinase, domain 1"/>
    <property type="match status" value="1"/>
</dbReference>
<organism evidence="11 12">
    <name type="scientific">Nepenthes gracilis</name>
    <name type="common">Slender pitcher plant</name>
    <dbReference type="NCBI Taxonomy" id="150966"/>
    <lineage>
        <taxon>Eukaryota</taxon>
        <taxon>Viridiplantae</taxon>
        <taxon>Streptophyta</taxon>
        <taxon>Embryophyta</taxon>
        <taxon>Tracheophyta</taxon>
        <taxon>Spermatophyta</taxon>
        <taxon>Magnoliopsida</taxon>
        <taxon>eudicotyledons</taxon>
        <taxon>Gunneridae</taxon>
        <taxon>Pentapetalae</taxon>
        <taxon>Caryophyllales</taxon>
        <taxon>Nepenthaceae</taxon>
        <taxon>Nepenthes</taxon>
    </lineage>
</organism>
<feature type="compositionally biased region" description="Pro residues" evidence="7">
    <location>
        <begin position="107"/>
        <end position="124"/>
    </location>
</feature>
<dbReference type="CDD" id="cd14066">
    <property type="entry name" value="STKc_IRAK"/>
    <property type="match status" value="1"/>
</dbReference>
<dbReference type="GO" id="GO:0005524">
    <property type="term" value="F:ATP binding"/>
    <property type="evidence" value="ECO:0007669"/>
    <property type="project" value="UniProtKB-UniRule"/>
</dbReference>
<dbReference type="Gene3D" id="1.10.510.10">
    <property type="entry name" value="Transferase(Phosphotransferase) domain 1"/>
    <property type="match status" value="1"/>
</dbReference>
<feature type="region of interest" description="Disordered" evidence="7">
    <location>
        <begin position="1349"/>
        <end position="1369"/>
    </location>
</feature>
<evidence type="ECO:0000313" key="12">
    <source>
        <dbReference type="Proteomes" id="UP001279734"/>
    </source>
</evidence>
<feature type="compositionally biased region" description="Pro residues" evidence="7">
    <location>
        <begin position="174"/>
        <end position="192"/>
    </location>
</feature>
<feature type="compositionally biased region" description="Low complexity" evidence="7">
    <location>
        <begin position="277"/>
        <end position="296"/>
    </location>
</feature>
<feature type="signal peptide" evidence="9">
    <location>
        <begin position="1"/>
        <end position="28"/>
    </location>
</feature>
<keyword evidence="1" id="KW-0723">Serine/threonine-protein kinase</keyword>
<feature type="compositionally biased region" description="Polar residues" evidence="7">
    <location>
        <begin position="78"/>
        <end position="87"/>
    </location>
</feature>
<feature type="compositionally biased region" description="Pro residues" evidence="7">
    <location>
        <begin position="201"/>
        <end position="217"/>
    </location>
</feature>
<feature type="region of interest" description="Disordered" evidence="7">
    <location>
        <begin position="547"/>
        <end position="664"/>
    </location>
</feature>
<dbReference type="FunFam" id="1.10.510.10:FF:000051">
    <property type="entry name" value="Receptor-like serine/threonine-protein kinase ALE2"/>
    <property type="match status" value="1"/>
</dbReference>
<feature type="compositionally biased region" description="Low complexity" evidence="7">
    <location>
        <begin position="158"/>
        <end position="173"/>
    </location>
</feature>
<feature type="compositionally biased region" description="Polar residues" evidence="7">
    <location>
        <begin position="476"/>
        <end position="489"/>
    </location>
</feature>
<feature type="region of interest" description="Disordered" evidence="7">
    <location>
        <begin position="677"/>
        <end position="700"/>
    </location>
</feature>
<feature type="compositionally biased region" description="Polar residues" evidence="7">
    <location>
        <begin position="638"/>
        <end position="647"/>
    </location>
</feature>
<evidence type="ECO:0000259" key="10">
    <source>
        <dbReference type="PROSITE" id="PS50011"/>
    </source>
</evidence>
<feature type="region of interest" description="Disordered" evidence="7">
    <location>
        <begin position="78"/>
        <end position="495"/>
    </location>
</feature>
<name>A0AAD3SMB8_NEPGR</name>
<accession>A0AAD3SMB8</accession>
<dbReference type="InterPro" id="IPR017441">
    <property type="entry name" value="Protein_kinase_ATP_BS"/>
</dbReference>
<dbReference type="Pfam" id="PF23180">
    <property type="entry name" value="ALE2_N"/>
    <property type="match status" value="1"/>
</dbReference>
<feature type="compositionally biased region" description="Pro residues" evidence="7">
    <location>
        <begin position="233"/>
        <end position="244"/>
    </location>
</feature>
<feature type="binding site" evidence="6">
    <location>
        <position position="1000"/>
    </location>
    <ligand>
        <name>ATP</name>
        <dbReference type="ChEBI" id="CHEBI:30616"/>
    </ligand>
</feature>
<feature type="transmembrane region" description="Helical" evidence="8">
    <location>
        <begin position="734"/>
        <end position="753"/>
    </location>
</feature>
<dbReference type="PANTHER" id="PTHR47989:SF9">
    <property type="entry name" value="PROTEIN KINASE SUPERFAMILY PROTEIN"/>
    <property type="match status" value="1"/>
</dbReference>
<evidence type="ECO:0000256" key="4">
    <source>
        <dbReference type="ARBA" id="ARBA00022777"/>
    </source>
</evidence>
<dbReference type="PROSITE" id="PS00107">
    <property type="entry name" value="PROTEIN_KINASE_ATP"/>
    <property type="match status" value="1"/>
</dbReference>
<evidence type="ECO:0000256" key="9">
    <source>
        <dbReference type="SAM" id="SignalP"/>
    </source>
</evidence>
<reference evidence="11" key="1">
    <citation type="submission" date="2023-05" db="EMBL/GenBank/DDBJ databases">
        <title>Nepenthes gracilis genome sequencing.</title>
        <authorList>
            <person name="Fukushima K."/>
        </authorList>
    </citation>
    <scope>NUCLEOTIDE SEQUENCE</scope>
    <source>
        <strain evidence="11">SING2019-196</strain>
    </source>
</reference>
<feature type="compositionally biased region" description="Low complexity" evidence="7">
    <location>
        <begin position="97"/>
        <end position="106"/>
    </location>
</feature>
<feature type="compositionally biased region" description="Pro residues" evidence="7">
    <location>
        <begin position="322"/>
        <end position="344"/>
    </location>
</feature>
<evidence type="ECO:0000256" key="5">
    <source>
        <dbReference type="ARBA" id="ARBA00022840"/>
    </source>
</evidence>
<feature type="compositionally biased region" description="Low complexity" evidence="7">
    <location>
        <begin position="125"/>
        <end position="139"/>
    </location>
</feature>
<keyword evidence="12" id="KW-1185">Reference proteome</keyword>
<evidence type="ECO:0000256" key="7">
    <source>
        <dbReference type="SAM" id="MobiDB-lite"/>
    </source>
</evidence>
<sequence length="1369" mass="144956">MERMLQVIWELLKLCVIAIAFSVRGSTGFSISQLRGPSTVIPSSEEASSYKLNAAPLSNVSSPPIGQTIKRNNQWLSPSESTVLAPQTSAPTPPLNLLPALASSTPPETPIASAPPLPVVPPPALASQPPAMPPDASALPTPPVPPPAPASPTPPKLPFASSASPPAVLSHVSAPPPAVPPPILAPQPPAMPPDTSASLTPPVPPPVPALPTPPEPPLASSSSPPAVPSHVSAPPPPAVPPPILAPQTTAVPPDASAPPTAPVSPPAPALPTPLEPPFASSSSPPAVPSHVSALPSPEVPAPIMSPHLPAMPPDASALPTLRVPPPAAAPPPSQPPYSSVPPPSAQLGNAPSMPSHASQRKDRHDKTAPPVPAVPVAPPPTAPPQRRPLIHLLPVMPGSQPSIAHQRNATRHKTPLLRANAPVPVQLPPRKRQRNPPATLHKMTGVLPPLPEPFESPLSSPPTSIKHSRDGVPVSAPQSGTSSSLSPTNRYPHKGYFPHIAPSGPKFRRNYGVAQVPLSSPAYSLNNGSRYPLNHYPAKGFSPIIAPSSRQSNMAAPPILSSHESPPNEGTYSPASSPSTSIYKHHYPGTKISSPLSSSDLVPSPAPNKEGQVESPYALYAPTPMNSERDHHPHRLNPGSSEGTAPSPSYFVIDSTPAPSPTPTAAPVISVPFLSPKISPPESSTGNQKRPVAPSFRSLPPPPPNEDCAYLTCIEPLTNTPPGSPCDCVLPMKVGLRLSVALYTFFPLVSDLAKEIAAGVFMKQSQVRIMGANAASQQEKTVVLLDLVPLGDKFDNVTAFLIYQEFWLKRVAINKNLFGNYEVLYVHYPGLPPSPPVAPSDIAIIGGEPYPGQDADGSKMHPLGVNVMRKRHSHELNGIIVAVIVFSAVVAVLLCLSISWFLLLRHRNDDCQSAPDWCALPPSLGRPTGHAAHSVGSGPSSTPLSFGSSIAVHTGSAKTFSSGEIEKATDNFSPSRILGEGGFGRVYSGVLEDKTKVAVKVLKRDDRQGGREFFAEVEMLSRLHHRNLVKLIGICIDERIRSLVYELIPNGSVESHLHGIDKEIAPLDWASRMKIALGAARGLAYLHEDSSPHVIHRDFKASNILLEHDYTPKVSDFGLARTAMDEENRHISTRVMGTFGYVAPEYAMTGHLLVKSDVYSYGVVLLELLTGRKPIDMSQPPGQENLVAWTRPLLTTKEGLESIIDPSLGPDISWDSVAKVAAIASMCVQPEVSHRPFMGEVVQALKLVCSECDGANDEESTNCSPENLSADFDARASPISSETMGPLQKQFPLGSYASGHDAEKGLSVSNFLIKSGALAGQESGLFRSYSSSGPIMGEMARRFWQRVRRSSQGSANEHGTMYRFQPGSH</sequence>
<dbReference type="InterPro" id="IPR057597">
    <property type="entry name" value="ALE2_N"/>
</dbReference>
<evidence type="ECO:0000256" key="1">
    <source>
        <dbReference type="ARBA" id="ARBA00022527"/>
    </source>
</evidence>
<keyword evidence="8" id="KW-0812">Transmembrane</keyword>
<dbReference type="PANTHER" id="PTHR47989">
    <property type="entry name" value="OS01G0750732 PROTEIN"/>
    <property type="match status" value="1"/>
</dbReference>
<keyword evidence="2" id="KW-0808">Transferase</keyword>
<dbReference type="PROSITE" id="PS50011">
    <property type="entry name" value="PROTEIN_KINASE_DOM"/>
    <property type="match status" value="1"/>
</dbReference>
<feature type="domain" description="Protein kinase" evidence="10">
    <location>
        <begin position="972"/>
        <end position="1248"/>
    </location>
</feature>
<feature type="transmembrane region" description="Helical" evidence="8">
    <location>
        <begin position="878"/>
        <end position="903"/>
    </location>
</feature>
<comment type="caution">
    <text evidence="11">The sequence shown here is derived from an EMBL/GenBank/DDBJ whole genome shotgun (WGS) entry which is preliminary data.</text>
</comment>
<protein>
    <recommendedName>
        <fullName evidence="10">Protein kinase domain-containing protein</fullName>
    </recommendedName>
</protein>